<dbReference type="EMBL" id="ML208520">
    <property type="protein sequence ID" value="TFK63486.1"/>
    <property type="molecule type" value="Genomic_DNA"/>
</dbReference>
<sequence>MDADDEDEPHEVEVEVEDDALSYRNDSPPVTIEGVRKIVNDAFERGFAKMTNTIDQFHADMQEKESDTAHSEWQGTSGSRQQGRGGIEKRPRGHKPNGQPKRRSSFKNDLSAQVRKRVKKVLNGRPSKHMVKKSEIKKFEDEWNADPGNCKPPCNIKNFRVDTRGRPKSPWNRSISHVFCDFFIPKFIRKFPKHEKKITRRLVYAAFFTHLRTIRDGVRKALSTVQAANLQKQKQRRANRKRALFRRRLRIATKVQGLQNHIEILERLGVEGMSSDESDSGAPEADPVYTVVLPSWRSKHVALWLHVFDTMHLLARKNTGDAVINPGAKPRIRNYNPATAKFSTSHRYRPGLPMNAYREEWLEGRLDAQWGVDPAENYEFKHENEIIQLVPHVSCLSLFTLFFLQVYYC</sequence>
<proteinExistence type="predicted"/>
<evidence type="ECO:0000313" key="1">
    <source>
        <dbReference type="EMBL" id="TFK63486.1"/>
    </source>
</evidence>
<organism evidence="1 2">
    <name type="scientific">Pluteus cervinus</name>
    <dbReference type="NCBI Taxonomy" id="181527"/>
    <lineage>
        <taxon>Eukaryota</taxon>
        <taxon>Fungi</taxon>
        <taxon>Dikarya</taxon>
        <taxon>Basidiomycota</taxon>
        <taxon>Agaricomycotina</taxon>
        <taxon>Agaricomycetes</taxon>
        <taxon>Agaricomycetidae</taxon>
        <taxon>Agaricales</taxon>
        <taxon>Pluteineae</taxon>
        <taxon>Pluteaceae</taxon>
        <taxon>Pluteus</taxon>
    </lineage>
</organism>
<protein>
    <submittedName>
        <fullName evidence="1">Uncharacterized protein</fullName>
    </submittedName>
</protein>
<reference evidence="1 2" key="1">
    <citation type="journal article" date="2019" name="Nat. Ecol. Evol.">
        <title>Megaphylogeny resolves global patterns of mushroom evolution.</title>
        <authorList>
            <person name="Varga T."/>
            <person name="Krizsan K."/>
            <person name="Foldi C."/>
            <person name="Dima B."/>
            <person name="Sanchez-Garcia M."/>
            <person name="Sanchez-Ramirez S."/>
            <person name="Szollosi G.J."/>
            <person name="Szarkandi J.G."/>
            <person name="Papp V."/>
            <person name="Albert L."/>
            <person name="Andreopoulos W."/>
            <person name="Angelini C."/>
            <person name="Antonin V."/>
            <person name="Barry K.W."/>
            <person name="Bougher N.L."/>
            <person name="Buchanan P."/>
            <person name="Buyck B."/>
            <person name="Bense V."/>
            <person name="Catcheside P."/>
            <person name="Chovatia M."/>
            <person name="Cooper J."/>
            <person name="Damon W."/>
            <person name="Desjardin D."/>
            <person name="Finy P."/>
            <person name="Geml J."/>
            <person name="Haridas S."/>
            <person name="Hughes K."/>
            <person name="Justo A."/>
            <person name="Karasinski D."/>
            <person name="Kautmanova I."/>
            <person name="Kiss B."/>
            <person name="Kocsube S."/>
            <person name="Kotiranta H."/>
            <person name="LaButti K.M."/>
            <person name="Lechner B.E."/>
            <person name="Liimatainen K."/>
            <person name="Lipzen A."/>
            <person name="Lukacs Z."/>
            <person name="Mihaltcheva S."/>
            <person name="Morgado L.N."/>
            <person name="Niskanen T."/>
            <person name="Noordeloos M.E."/>
            <person name="Ohm R.A."/>
            <person name="Ortiz-Santana B."/>
            <person name="Ovrebo C."/>
            <person name="Racz N."/>
            <person name="Riley R."/>
            <person name="Savchenko A."/>
            <person name="Shiryaev A."/>
            <person name="Soop K."/>
            <person name="Spirin V."/>
            <person name="Szebenyi C."/>
            <person name="Tomsovsky M."/>
            <person name="Tulloss R.E."/>
            <person name="Uehling J."/>
            <person name="Grigoriev I.V."/>
            <person name="Vagvolgyi C."/>
            <person name="Papp T."/>
            <person name="Martin F.M."/>
            <person name="Miettinen O."/>
            <person name="Hibbett D.S."/>
            <person name="Nagy L.G."/>
        </authorList>
    </citation>
    <scope>NUCLEOTIDE SEQUENCE [LARGE SCALE GENOMIC DNA]</scope>
    <source>
        <strain evidence="1 2">NL-1719</strain>
    </source>
</reference>
<evidence type="ECO:0000313" key="2">
    <source>
        <dbReference type="Proteomes" id="UP000308600"/>
    </source>
</evidence>
<keyword evidence="2" id="KW-1185">Reference proteome</keyword>
<accession>A0ACD3ACV3</accession>
<gene>
    <name evidence="1" type="ORF">BDN72DRAFT_826581</name>
</gene>
<name>A0ACD3ACV3_9AGAR</name>
<dbReference type="Proteomes" id="UP000308600">
    <property type="component" value="Unassembled WGS sequence"/>
</dbReference>